<organism evidence="3 4">
    <name type="scientific">Podospora australis</name>
    <dbReference type="NCBI Taxonomy" id="1536484"/>
    <lineage>
        <taxon>Eukaryota</taxon>
        <taxon>Fungi</taxon>
        <taxon>Dikarya</taxon>
        <taxon>Ascomycota</taxon>
        <taxon>Pezizomycotina</taxon>
        <taxon>Sordariomycetes</taxon>
        <taxon>Sordariomycetidae</taxon>
        <taxon>Sordariales</taxon>
        <taxon>Podosporaceae</taxon>
        <taxon>Podospora</taxon>
    </lineage>
</organism>
<feature type="domain" description="Tf2-1-like SH3-like" evidence="2">
    <location>
        <begin position="28"/>
        <end position="64"/>
    </location>
</feature>
<evidence type="ECO:0000313" key="4">
    <source>
        <dbReference type="Proteomes" id="UP001302126"/>
    </source>
</evidence>
<proteinExistence type="predicted"/>
<evidence type="ECO:0000313" key="3">
    <source>
        <dbReference type="EMBL" id="KAK4181991.1"/>
    </source>
</evidence>
<feature type="compositionally biased region" description="Basic and acidic residues" evidence="1">
    <location>
        <begin position="15"/>
        <end position="28"/>
    </location>
</feature>
<evidence type="ECO:0000256" key="1">
    <source>
        <dbReference type="SAM" id="MobiDB-lite"/>
    </source>
</evidence>
<keyword evidence="4" id="KW-1185">Reference proteome</keyword>
<accession>A0AAN6WHL5</accession>
<dbReference type="Proteomes" id="UP001302126">
    <property type="component" value="Unassembled WGS sequence"/>
</dbReference>
<reference evidence="3" key="1">
    <citation type="journal article" date="2023" name="Mol. Phylogenet. Evol.">
        <title>Genome-scale phylogeny and comparative genomics of the fungal order Sordariales.</title>
        <authorList>
            <person name="Hensen N."/>
            <person name="Bonometti L."/>
            <person name="Westerberg I."/>
            <person name="Brannstrom I.O."/>
            <person name="Guillou S."/>
            <person name="Cros-Aarteil S."/>
            <person name="Calhoun S."/>
            <person name="Haridas S."/>
            <person name="Kuo A."/>
            <person name="Mondo S."/>
            <person name="Pangilinan J."/>
            <person name="Riley R."/>
            <person name="LaButti K."/>
            <person name="Andreopoulos B."/>
            <person name="Lipzen A."/>
            <person name="Chen C."/>
            <person name="Yan M."/>
            <person name="Daum C."/>
            <person name="Ng V."/>
            <person name="Clum A."/>
            <person name="Steindorff A."/>
            <person name="Ohm R.A."/>
            <person name="Martin F."/>
            <person name="Silar P."/>
            <person name="Natvig D.O."/>
            <person name="Lalanne C."/>
            <person name="Gautier V."/>
            <person name="Ament-Velasquez S.L."/>
            <person name="Kruys A."/>
            <person name="Hutchinson M.I."/>
            <person name="Powell A.J."/>
            <person name="Barry K."/>
            <person name="Miller A.N."/>
            <person name="Grigoriev I.V."/>
            <person name="Debuchy R."/>
            <person name="Gladieux P."/>
            <person name="Hiltunen Thoren M."/>
            <person name="Johannesson H."/>
        </authorList>
    </citation>
    <scope>NUCLEOTIDE SEQUENCE</scope>
    <source>
        <strain evidence="3">PSN309</strain>
    </source>
</reference>
<feature type="region of interest" description="Disordered" evidence="1">
    <location>
        <begin position="62"/>
        <end position="106"/>
    </location>
</feature>
<name>A0AAN6WHL5_9PEZI</name>
<dbReference type="Pfam" id="PF24626">
    <property type="entry name" value="SH3_Tf2-1"/>
    <property type="match status" value="1"/>
</dbReference>
<reference evidence="3" key="2">
    <citation type="submission" date="2023-05" db="EMBL/GenBank/DDBJ databases">
        <authorList>
            <consortium name="Lawrence Berkeley National Laboratory"/>
            <person name="Steindorff A."/>
            <person name="Hensen N."/>
            <person name="Bonometti L."/>
            <person name="Westerberg I."/>
            <person name="Brannstrom I.O."/>
            <person name="Guillou S."/>
            <person name="Cros-Aarteil S."/>
            <person name="Calhoun S."/>
            <person name="Haridas S."/>
            <person name="Kuo A."/>
            <person name="Mondo S."/>
            <person name="Pangilinan J."/>
            <person name="Riley R."/>
            <person name="Labutti K."/>
            <person name="Andreopoulos B."/>
            <person name="Lipzen A."/>
            <person name="Chen C."/>
            <person name="Yanf M."/>
            <person name="Daum C."/>
            <person name="Ng V."/>
            <person name="Clum A."/>
            <person name="Ohm R."/>
            <person name="Martin F."/>
            <person name="Silar P."/>
            <person name="Natvig D."/>
            <person name="Lalanne C."/>
            <person name="Gautier V."/>
            <person name="Ament-Velasquez S.L."/>
            <person name="Kruys A."/>
            <person name="Hutchinson M.I."/>
            <person name="Powell A.J."/>
            <person name="Barry K."/>
            <person name="Miller A.N."/>
            <person name="Grigoriev I.V."/>
            <person name="Debuchy R."/>
            <person name="Gladieux P."/>
            <person name="Thoren M.H."/>
            <person name="Johannesson H."/>
        </authorList>
    </citation>
    <scope>NUCLEOTIDE SEQUENCE</scope>
    <source>
        <strain evidence="3">PSN309</strain>
    </source>
</reference>
<dbReference type="EMBL" id="MU864859">
    <property type="protein sequence ID" value="KAK4181991.1"/>
    <property type="molecule type" value="Genomic_DNA"/>
</dbReference>
<feature type="non-terminal residue" evidence="3">
    <location>
        <position position="106"/>
    </location>
</feature>
<dbReference type="AlphaFoldDB" id="A0AAN6WHL5"/>
<gene>
    <name evidence="3" type="ORF">QBC35DRAFT_421463</name>
</gene>
<sequence length="106" mass="11675">MDFAAAAAKRRYDGKHRDLSFEPGDKQRAGPFTVLKKVGRLAYKLDLPESFGIHPVISVAQLTPSPKGSDPFGRELPPPGPVEDSQSDSGLEEGDRYETEIILDHR</sequence>
<feature type="region of interest" description="Disordered" evidence="1">
    <location>
        <begin position="1"/>
        <end position="28"/>
    </location>
</feature>
<protein>
    <recommendedName>
        <fullName evidence="2">Tf2-1-like SH3-like domain-containing protein</fullName>
    </recommendedName>
</protein>
<comment type="caution">
    <text evidence="3">The sequence shown here is derived from an EMBL/GenBank/DDBJ whole genome shotgun (WGS) entry which is preliminary data.</text>
</comment>
<evidence type="ECO:0000259" key="2">
    <source>
        <dbReference type="Pfam" id="PF24626"/>
    </source>
</evidence>
<feature type="compositionally biased region" description="Basic and acidic residues" evidence="1">
    <location>
        <begin position="93"/>
        <end position="106"/>
    </location>
</feature>
<dbReference type="InterPro" id="IPR056924">
    <property type="entry name" value="SH3_Tf2-1"/>
</dbReference>